<dbReference type="SUPFAM" id="SSF56112">
    <property type="entry name" value="Protein kinase-like (PK-like)"/>
    <property type="match status" value="1"/>
</dbReference>
<name>A0A369K333_HYPMA</name>
<dbReference type="InterPro" id="IPR011009">
    <property type="entry name" value="Kinase-like_dom_sf"/>
</dbReference>
<sequence length="304" mass="35100">MLRIEFLPDVLYTDTLPLVEGILQLKSTEDTTFLSGNVQTVKAQECIWKNNHSTVFLASLDDSTQVALKFALDSQSRSDLDIEAKNYGCLRKLEGSVVPIFYGLFKAQGQSLGRNDNEIFCIMLEYCGERLPDSIENLLLAERRKIFTLLGELHRFGYDQKAFGGANIVVQDGKYRLIDLHSLVPHACQFNGDWKWDSQYIAHIGCDVLEAIGEDNRVWSTRKHPRIKIGHKVYSAFVFPSQEFIDTLVKPYISDSRNFMKAQKWMRNVRIFMDYHKIPVENDVQNEEVLAFAHEIRPEMRRKD</sequence>
<dbReference type="EMBL" id="LUEZ02000021">
    <property type="protein sequence ID" value="RDB27035.1"/>
    <property type="molecule type" value="Genomic_DNA"/>
</dbReference>
<evidence type="ECO:0008006" key="3">
    <source>
        <dbReference type="Google" id="ProtNLM"/>
    </source>
</evidence>
<dbReference type="Proteomes" id="UP000076154">
    <property type="component" value="Unassembled WGS sequence"/>
</dbReference>
<dbReference type="AlphaFoldDB" id="A0A369K333"/>
<proteinExistence type="predicted"/>
<dbReference type="STRING" id="39966.A0A369K333"/>
<gene>
    <name evidence="1" type="ORF">Hypma_005104</name>
</gene>
<evidence type="ECO:0000313" key="2">
    <source>
        <dbReference type="Proteomes" id="UP000076154"/>
    </source>
</evidence>
<reference evidence="1" key="1">
    <citation type="submission" date="2018-04" db="EMBL/GenBank/DDBJ databases">
        <title>Whole genome sequencing of Hypsizygus marmoreus.</title>
        <authorList>
            <person name="Choi I.-G."/>
            <person name="Min B."/>
            <person name="Kim J.-G."/>
            <person name="Kim S."/>
            <person name="Oh Y.-L."/>
            <person name="Kong W.-S."/>
            <person name="Park H."/>
            <person name="Jeong J."/>
            <person name="Song E.-S."/>
        </authorList>
    </citation>
    <scope>NUCLEOTIDE SEQUENCE [LARGE SCALE GENOMIC DNA]</scope>
    <source>
        <strain evidence="1">51987-8</strain>
    </source>
</reference>
<keyword evidence="2" id="KW-1185">Reference proteome</keyword>
<protein>
    <recommendedName>
        <fullName evidence="3">Protein kinase domain-containing protein</fullName>
    </recommendedName>
</protein>
<accession>A0A369K333</accession>
<organism evidence="1 2">
    <name type="scientific">Hypsizygus marmoreus</name>
    <name type="common">White beech mushroom</name>
    <name type="synonym">Agaricus marmoreus</name>
    <dbReference type="NCBI Taxonomy" id="39966"/>
    <lineage>
        <taxon>Eukaryota</taxon>
        <taxon>Fungi</taxon>
        <taxon>Dikarya</taxon>
        <taxon>Basidiomycota</taxon>
        <taxon>Agaricomycotina</taxon>
        <taxon>Agaricomycetes</taxon>
        <taxon>Agaricomycetidae</taxon>
        <taxon>Agaricales</taxon>
        <taxon>Tricholomatineae</taxon>
        <taxon>Lyophyllaceae</taxon>
        <taxon>Hypsizygus</taxon>
    </lineage>
</organism>
<dbReference type="OrthoDB" id="3270233at2759"/>
<evidence type="ECO:0000313" key="1">
    <source>
        <dbReference type="EMBL" id="RDB27035.1"/>
    </source>
</evidence>
<dbReference type="InParanoid" id="A0A369K333"/>
<comment type="caution">
    <text evidence="1">The sequence shown here is derived from an EMBL/GenBank/DDBJ whole genome shotgun (WGS) entry which is preliminary data.</text>
</comment>